<keyword evidence="3" id="KW-0378">Hydrolase</keyword>
<evidence type="ECO:0000313" key="4">
    <source>
        <dbReference type="Proteomes" id="UP001576762"/>
    </source>
</evidence>
<organism evidence="3 4">
    <name type="scientific">Marinobacter shengliensis</name>
    <dbReference type="NCBI Taxonomy" id="1389223"/>
    <lineage>
        <taxon>Bacteria</taxon>
        <taxon>Pseudomonadati</taxon>
        <taxon>Pseudomonadota</taxon>
        <taxon>Gammaproteobacteria</taxon>
        <taxon>Pseudomonadales</taxon>
        <taxon>Marinobacteraceae</taxon>
        <taxon>Marinobacter</taxon>
    </lineage>
</organism>
<reference evidence="3 4" key="1">
    <citation type="submission" date="2024-09" db="EMBL/GenBank/DDBJ databases">
        <title>Draft genome sequences of 6 high pH adapted Marinobacter shengliensis sp. isolated from Mariana forearc serpentinite mud volcanoes.</title>
        <authorList>
            <person name="Elkassas S."/>
            <person name="Serres M."/>
            <person name="Michael N."/>
            <person name="Amina P."/>
            <person name="Teodora Z."/>
            <person name="Julie H."/>
        </authorList>
    </citation>
    <scope>NUCLEOTIDE SEQUENCE [LARGE SCALE GENOMIC DNA]</scope>
    <source>
        <strain evidence="3 4">EB4</strain>
    </source>
</reference>
<feature type="domain" description="Limonene-1,2-epoxide hydrolase" evidence="2">
    <location>
        <begin position="49"/>
        <end position="144"/>
    </location>
</feature>
<accession>A0ABV4WCM4</accession>
<evidence type="ECO:0000256" key="1">
    <source>
        <dbReference type="SAM" id="MobiDB-lite"/>
    </source>
</evidence>
<keyword evidence="4" id="KW-1185">Reference proteome</keyword>
<dbReference type="RefSeq" id="WP_168450407.1">
    <property type="nucleotide sequence ID" value="NZ_JBHFLD010000038.1"/>
</dbReference>
<evidence type="ECO:0000259" key="2">
    <source>
        <dbReference type="Pfam" id="PF07858"/>
    </source>
</evidence>
<gene>
    <name evidence="3" type="ORF">ACE05E_19255</name>
</gene>
<evidence type="ECO:0000313" key="3">
    <source>
        <dbReference type="EMBL" id="MFB2717617.1"/>
    </source>
</evidence>
<comment type="caution">
    <text evidence="3">The sequence shown here is derived from an EMBL/GenBank/DDBJ whole genome shotgun (WGS) entry which is preliminary data.</text>
</comment>
<dbReference type="EMBL" id="JBHFLD010000038">
    <property type="protein sequence ID" value="MFB2717617.1"/>
    <property type="molecule type" value="Genomic_DNA"/>
</dbReference>
<feature type="compositionally biased region" description="Basic and acidic residues" evidence="1">
    <location>
        <begin position="22"/>
        <end position="36"/>
    </location>
</feature>
<dbReference type="Pfam" id="PF07858">
    <property type="entry name" value="LEH"/>
    <property type="match status" value="1"/>
</dbReference>
<sequence length="149" mass="16492">MSCAVEEPQSSRHHSQNYAPRGEQKFHHNSDHRSDKPGSQSLGTVCNALREFDRGLCVYGSVGLTLAKSPEGSIMVMNGFVDGIDSNDFKMKIVSAIRCGESVMTERIDDLCDASGKVLAGLRLMSIFQVKDRKITAWRDYFDTAPFKG</sequence>
<proteinExistence type="predicted"/>
<name>A0ABV4WCM4_9GAMM</name>
<protein>
    <submittedName>
        <fullName evidence="3">Limonene-1,2-epoxide hydrolase family protein</fullName>
    </submittedName>
</protein>
<dbReference type="GO" id="GO:0016787">
    <property type="term" value="F:hydrolase activity"/>
    <property type="evidence" value="ECO:0007669"/>
    <property type="project" value="UniProtKB-KW"/>
</dbReference>
<dbReference type="Gene3D" id="3.10.450.50">
    <property type="match status" value="1"/>
</dbReference>
<dbReference type="InterPro" id="IPR032710">
    <property type="entry name" value="NTF2-like_dom_sf"/>
</dbReference>
<feature type="region of interest" description="Disordered" evidence="1">
    <location>
        <begin position="1"/>
        <end position="40"/>
    </location>
</feature>
<dbReference type="InterPro" id="IPR013100">
    <property type="entry name" value="LEH"/>
</dbReference>
<dbReference type="Proteomes" id="UP001576762">
    <property type="component" value="Unassembled WGS sequence"/>
</dbReference>
<dbReference type="SUPFAM" id="SSF54427">
    <property type="entry name" value="NTF2-like"/>
    <property type="match status" value="1"/>
</dbReference>